<dbReference type="PANTHER" id="PTHR11487">
    <property type="entry name" value="THIOESTERASE"/>
    <property type="match status" value="1"/>
</dbReference>
<evidence type="ECO:0000313" key="2">
    <source>
        <dbReference type="EMBL" id="KUZ93731.1"/>
    </source>
</evidence>
<dbReference type="AlphaFoldDB" id="A0A102HC51"/>
<evidence type="ECO:0000256" key="1">
    <source>
        <dbReference type="ARBA" id="ARBA00007169"/>
    </source>
</evidence>
<dbReference type="Pfam" id="PF00975">
    <property type="entry name" value="Thioesterase"/>
    <property type="match status" value="1"/>
</dbReference>
<dbReference type="Proteomes" id="UP000065521">
    <property type="component" value="Unassembled WGS sequence"/>
</dbReference>
<dbReference type="Gene3D" id="3.40.50.1820">
    <property type="entry name" value="alpha/beta hydrolase"/>
    <property type="match status" value="1"/>
</dbReference>
<dbReference type="InterPro" id="IPR012223">
    <property type="entry name" value="TEII"/>
</dbReference>
<proteinExistence type="inferred from homology"/>
<dbReference type="RefSeq" id="WP_059615429.1">
    <property type="nucleotide sequence ID" value="NZ_CP013368.1"/>
</dbReference>
<dbReference type="SUPFAM" id="SSF53474">
    <property type="entry name" value="alpha/beta-Hydrolases"/>
    <property type="match status" value="1"/>
</dbReference>
<name>A0A102HC51_9BURK</name>
<dbReference type="GO" id="GO:0008610">
    <property type="term" value="P:lipid biosynthetic process"/>
    <property type="evidence" value="ECO:0007669"/>
    <property type="project" value="TreeGrafter"/>
</dbReference>
<sequence>MAGQDIHAWFHAPIDPAPGLAPRAALVCFPYAGGGPSAYHAFCRALPPHLRPLVARLPGREASRQMPPLTDLDDIVARLTDALRPAVGDLPMVFWGHSMGALVAFEVARRLGGEAGPRCLIVSGCKAPQLPRVPRPVPVEALDDARFVQLLQGYGGMPSVILDNPDLLALLLPQIRADFIAMDGYRYRAGAPLECDLLCVNGTSDHLVGRDAARAWAMQTSRHAACEWLPGGHFFINESRAALVRLIVDAVEDGVVPSDAALTRGA</sequence>
<dbReference type="EMBL" id="LOTN01000016">
    <property type="protein sequence ID" value="KUZ93731.1"/>
    <property type="molecule type" value="Genomic_DNA"/>
</dbReference>
<gene>
    <name evidence="2" type="ORF">WI38_09095</name>
</gene>
<evidence type="ECO:0000313" key="3">
    <source>
        <dbReference type="Proteomes" id="UP000065521"/>
    </source>
</evidence>
<dbReference type="PANTHER" id="PTHR11487:SF0">
    <property type="entry name" value="S-ACYL FATTY ACID SYNTHASE THIOESTERASE, MEDIUM CHAIN"/>
    <property type="match status" value="1"/>
</dbReference>
<accession>A0A102HC51</accession>
<comment type="caution">
    <text evidence="2">The sequence shown here is derived from an EMBL/GenBank/DDBJ whole genome shotgun (WGS) entry which is preliminary data.</text>
</comment>
<reference evidence="2 3" key="1">
    <citation type="submission" date="2015-11" db="EMBL/GenBank/DDBJ databases">
        <title>Expanding the genomic diversity of Burkholderia species for the development of highly accurate diagnostics.</title>
        <authorList>
            <person name="Sahl J."/>
            <person name="Keim P."/>
            <person name="Wagner D."/>
        </authorList>
    </citation>
    <scope>NUCLEOTIDE SEQUENCE [LARGE SCALE GENOMIC DNA]</scope>
    <source>
        <strain evidence="2 3">RF32-BP4</strain>
    </source>
</reference>
<dbReference type="InterPro" id="IPR029058">
    <property type="entry name" value="AB_hydrolase_fold"/>
</dbReference>
<protein>
    <submittedName>
        <fullName evidence="2">Uncharacterized protein</fullName>
    </submittedName>
</protein>
<dbReference type="InterPro" id="IPR001031">
    <property type="entry name" value="Thioesterase"/>
</dbReference>
<comment type="similarity">
    <text evidence="1">Belongs to the thioesterase family.</text>
</comment>
<organism evidence="2 3">
    <name type="scientific">Burkholderia ubonensis</name>
    <dbReference type="NCBI Taxonomy" id="101571"/>
    <lineage>
        <taxon>Bacteria</taxon>
        <taxon>Pseudomonadati</taxon>
        <taxon>Pseudomonadota</taxon>
        <taxon>Betaproteobacteria</taxon>
        <taxon>Burkholderiales</taxon>
        <taxon>Burkholderiaceae</taxon>
        <taxon>Burkholderia</taxon>
        <taxon>Burkholderia cepacia complex</taxon>
    </lineage>
</organism>